<dbReference type="Gene3D" id="3.30.450.90">
    <property type="match status" value="1"/>
</dbReference>
<dbReference type="InterPro" id="IPR027417">
    <property type="entry name" value="P-loop_NTPase"/>
</dbReference>
<dbReference type="CDD" id="cd01129">
    <property type="entry name" value="PulE-GspE-like"/>
    <property type="match status" value="1"/>
</dbReference>
<sequence length="573" mass="64689">MVRKHSHNANFEQFLVEKGKLTLAKLKEVNHKIKNSNKTIEQVLLESHISSDELSMLKAEFSGHEFIHVARMPIPQQQIWRYIKLIYVKKHKALPINYENHILTVVIADAEDTMVLEDIKNAYMAQDFLIKKINIVISTPEQINEAIKRFYRATGQEIDIDDVMDQVEEKYRPEIVIADIKQDEVNADSDPIVQLANRIVEEAAKKNASDIHLEPDLNYLRVRYRIDGGLIEVVRIPKYAQDALISRFKIMANLRIDEKRIPQDGRIEFSNNLAIVIRMSTVPMLQGEDVVMRILDTNNPFLAIEKLGFSKEDKLAYISAIKSPYGLVLHVGPTGSGKTTALYAALKYLDTNDTKIVTAENPVEYVLGGKIMQSNINPAAGHTFAAALRAFLRHDPNIILIGEIRDYETAKTAVEASLTGHLVFSTLHTNDAIGTVTRLTEMGIENYMVADSLMCVCAQRLIRKICPSCKESYIITDEELELMKDEIPDSSICYRGKGCKLCDGTGYKGRIGIYEIMRFNSILQNLLIKKASTNELLNAAVENGMKTLRQDAILKALEGITTIEEVLKHTMED</sequence>
<gene>
    <name evidence="6" type="ORF">A2Y62_01690</name>
</gene>
<dbReference type="SUPFAM" id="SSF52540">
    <property type="entry name" value="P-loop containing nucleoside triphosphate hydrolases"/>
    <property type="match status" value="1"/>
</dbReference>
<evidence type="ECO:0000259" key="4">
    <source>
        <dbReference type="Pfam" id="PF00437"/>
    </source>
</evidence>
<dbReference type="Pfam" id="PF05157">
    <property type="entry name" value="MshEN"/>
    <property type="match status" value="1"/>
</dbReference>
<dbReference type="PANTHER" id="PTHR30258">
    <property type="entry name" value="TYPE II SECRETION SYSTEM PROTEIN GSPE-RELATED"/>
    <property type="match status" value="1"/>
</dbReference>
<evidence type="ECO:0008006" key="8">
    <source>
        <dbReference type="Google" id="ProtNLM"/>
    </source>
</evidence>
<dbReference type="GO" id="GO:0005524">
    <property type="term" value="F:ATP binding"/>
    <property type="evidence" value="ECO:0007669"/>
    <property type="project" value="UniProtKB-KW"/>
</dbReference>
<dbReference type="GO" id="GO:0005886">
    <property type="term" value="C:plasma membrane"/>
    <property type="evidence" value="ECO:0007669"/>
    <property type="project" value="TreeGrafter"/>
</dbReference>
<evidence type="ECO:0000256" key="3">
    <source>
        <dbReference type="ARBA" id="ARBA00022840"/>
    </source>
</evidence>
<dbReference type="InterPro" id="IPR007831">
    <property type="entry name" value="T2SS_GspE_N"/>
</dbReference>
<dbReference type="PANTHER" id="PTHR30258:SF1">
    <property type="entry name" value="PROTEIN TRANSPORT PROTEIN HOFB HOMOLOG"/>
    <property type="match status" value="1"/>
</dbReference>
<evidence type="ECO:0000256" key="2">
    <source>
        <dbReference type="ARBA" id="ARBA00022741"/>
    </source>
</evidence>
<keyword evidence="3" id="KW-0067">ATP-binding</keyword>
<dbReference type="Proteomes" id="UP000178943">
    <property type="component" value="Unassembled WGS sequence"/>
</dbReference>
<dbReference type="SUPFAM" id="SSF160246">
    <property type="entry name" value="EspE N-terminal domain-like"/>
    <property type="match status" value="1"/>
</dbReference>
<comment type="similarity">
    <text evidence="1">Belongs to the GSP E family.</text>
</comment>
<keyword evidence="2" id="KW-0547">Nucleotide-binding</keyword>
<dbReference type="GO" id="GO:0016887">
    <property type="term" value="F:ATP hydrolysis activity"/>
    <property type="evidence" value="ECO:0007669"/>
    <property type="project" value="TreeGrafter"/>
</dbReference>
<name>A0A1F5VDM2_9BACT</name>
<evidence type="ECO:0000259" key="5">
    <source>
        <dbReference type="Pfam" id="PF05157"/>
    </source>
</evidence>
<dbReference type="Gene3D" id="3.40.50.300">
    <property type="entry name" value="P-loop containing nucleotide triphosphate hydrolases"/>
    <property type="match status" value="1"/>
</dbReference>
<evidence type="ECO:0000313" key="6">
    <source>
        <dbReference type="EMBL" id="OGF61524.1"/>
    </source>
</evidence>
<protein>
    <recommendedName>
        <fullName evidence="8">AAA+ ATPase domain-containing protein</fullName>
    </recommendedName>
</protein>
<dbReference type="Gene3D" id="3.30.300.160">
    <property type="entry name" value="Type II secretion system, protein E, N-terminal domain"/>
    <property type="match status" value="1"/>
</dbReference>
<feature type="domain" description="Type II secretion system protein GspE N-terminal" evidence="5">
    <location>
        <begin position="66"/>
        <end position="156"/>
    </location>
</feature>
<proteinExistence type="inferred from homology"/>
<feature type="domain" description="Bacterial type II secretion system protein E" evidence="4">
    <location>
        <begin position="187"/>
        <end position="567"/>
    </location>
</feature>
<reference evidence="6 7" key="1">
    <citation type="journal article" date="2016" name="Nat. Commun.">
        <title>Thousands of microbial genomes shed light on interconnected biogeochemical processes in an aquifer system.</title>
        <authorList>
            <person name="Anantharaman K."/>
            <person name="Brown C.T."/>
            <person name="Hug L.A."/>
            <person name="Sharon I."/>
            <person name="Castelle C.J."/>
            <person name="Probst A.J."/>
            <person name="Thomas B.C."/>
            <person name="Singh A."/>
            <person name="Wilkins M.J."/>
            <person name="Karaoz U."/>
            <person name="Brodie E.L."/>
            <person name="Williams K.H."/>
            <person name="Hubbard S.S."/>
            <person name="Banfield J.F."/>
        </authorList>
    </citation>
    <scope>NUCLEOTIDE SEQUENCE [LARGE SCALE GENOMIC DNA]</scope>
</reference>
<comment type="caution">
    <text evidence="6">The sequence shown here is derived from an EMBL/GenBank/DDBJ whole genome shotgun (WGS) entry which is preliminary data.</text>
</comment>
<dbReference type="AlphaFoldDB" id="A0A1F5VDM2"/>
<dbReference type="STRING" id="1817863.A2Y62_01690"/>
<dbReference type="InterPro" id="IPR001482">
    <property type="entry name" value="T2SS/T4SS_dom"/>
</dbReference>
<organism evidence="6 7">
    <name type="scientific">Candidatus Fischerbacteria bacterium RBG_13_37_8</name>
    <dbReference type="NCBI Taxonomy" id="1817863"/>
    <lineage>
        <taxon>Bacteria</taxon>
        <taxon>Candidatus Fischeribacteriota</taxon>
    </lineage>
</organism>
<dbReference type="InterPro" id="IPR037257">
    <property type="entry name" value="T2SS_E_N_sf"/>
</dbReference>
<evidence type="ECO:0000313" key="7">
    <source>
        <dbReference type="Proteomes" id="UP000178943"/>
    </source>
</evidence>
<dbReference type="EMBL" id="MFGW01000193">
    <property type="protein sequence ID" value="OGF61524.1"/>
    <property type="molecule type" value="Genomic_DNA"/>
</dbReference>
<evidence type="ECO:0000256" key="1">
    <source>
        <dbReference type="ARBA" id="ARBA00006611"/>
    </source>
</evidence>
<dbReference type="Pfam" id="PF00437">
    <property type="entry name" value="T2SSE"/>
    <property type="match status" value="1"/>
</dbReference>
<accession>A0A1F5VDM2</accession>